<dbReference type="PROSITE" id="PS01131">
    <property type="entry name" value="RRNA_A_DIMETH"/>
    <property type="match status" value="1"/>
</dbReference>
<dbReference type="Gene3D" id="1.10.8.100">
    <property type="entry name" value="Ribosomal RNA adenine dimethylase-like, domain 2"/>
    <property type="match status" value="1"/>
</dbReference>
<organism evidence="10 11">
    <name type="scientific">Candidatus Uhrbacteria bacterium CG_4_10_14_0_8_um_filter_58_22</name>
    <dbReference type="NCBI Taxonomy" id="1975029"/>
    <lineage>
        <taxon>Bacteria</taxon>
        <taxon>Candidatus Uhriibacteriota</taxon>
    </lineage>
</organism>
<dbReference type="SMART" id="SM00650">
    <property type="entry name" value="rADc"/>
    <property type="match status" value="1"/>
</dbReference>
<comment type="caution">
    <text evidence="10">The sequence shown here is derived from an EMBL/GenBank/DDBJ whole genome shotgun (WGS) entry which is preliminary data.</text>
</comment>
<dbReference type="AlphaFoldDB" id="A0A2M7QAS3"/>
<feature type="binding site" evidence="7 8">
    <location>
        <position position="122"/>
    </location>
    <ligand>
        <name>S-adenosyl-L-methionine</name>
        <dbReference type="ChEBI" id="CHEBI:59789"/>
    </ligand>
</feature>
<feature type="binding site" evidence="7 8">
    <location>
        <position position="51"/>
    </location>
    <ligand>
        <name>S-adenosyl-L-methionine</name>
        <dbReference type="ChEBI" id="CHEBI:59789"/>
    </ligand>
</feature>
<comment type="catalytic activity">
    <reaction evidence="7">
        <text>adenosine(1518)/adenosine(1519) in 16S rRNA + 4 S-adenosyl-L-methionine = N(6)-dimethyladenosine(1518)/N(6)-dimethyladenosine(1519) in 16S rRNA + 4 S-adenosyl-L-homocysteine + 4 H(+)</text>
        <dbReference type="Rhea" id="RHEA:19609"/>
        <dbReference type="Rhea" id="RHEA-COMP:10232"/>
        <dbReference type="Rhea" id="RHEA-COMP:10233"/>
        <dbReference type="ChEBI" id="CHEBI:15378"/>
        <dbReference type="ChEBI" id="CHEBI:57856"/>
        <dbReference type="ChEBI" id="CHEBI:59789"/>
        <dbReference type="ChEBI" id="CHEBI:74411"/>
        <dbReference type="ChEBI" id="CHEBI:74493"/>
        <dbReference type="EC" id="2.1.1.182"/>
    </reaction>
</comment>
<keyword evidence="5 7" id="KW-0949">S-adenosyl-L-methionine</keyword>
<evidence type="ECO:0000256" key="6">
    <source>
        <dbReference type="ARBA" id="ARBA00022884"/>
    </source>
</evidence>
<dbReference type="HAMAP" id="MF_00607">
    <property type="entry name" value="16SrRNA_methyltr_A"/>
    <property type="match status" value="1"/>
</dbReference>
<evidence type="ECO:0000256" key="1">
    <source>
        <dbReference type="ARBA" id="ARBA00022490"/>
    </source>
</evidence>
<dbReference type="PANTHER" id="PTHR11727">
    <property type="entry name" value="DIMETHYLADENOSINE TRANSFERASE"/>
    <property type="match status" value="1"/>
</dbReference>
<evidence type="ECO:0000259" key="9">
    <source>
        <dbReference type="SMART" id="SM00650"/>
    </source>
</evidence>
<evidence type="ECO:0000256" key="2">
    <source>
        <dbReference type="ARBA" id="ARBA00022552"/>
    </source>
</evidence>
<evidence type="ECO:0000256" key="4">
    <source>
        <dbReference type="ARBA" id="ARBA00022679"/>
    </source>
</evidence>
<dbReference type="EC" id="2.1.1.182" evidence="7"/>
<dbReference type="PANTHER" id="PTHR11727:SF7">
    <property type="entry name" value="DIMETHYLADENOSINE TRANSFERASE-RELATED"/>
    <property type="match status" value="1"/>
</dbReference>
<accession>A0A2M7QAS3</accession>
<dbReference type="SUPFAM" id="SSF53335">
    <property type="entry name" value="S-adenosyl-L-methionine-dependent methyltransferases"/>
    <property type="match status" value="1"/>
</dbReference>
<keyword evidence="3 7" id="KW-0489">Methyltransferase</keyword>
<comment type="function">
    <text evidence="7">Specifically dimethylates two adjacent adenosines (A1518 and A1519) in the loop of a conserved hairpin near the 3'-end of 16S rRNA in the 30S particle. May play a critical role in biogenesis of 30S subunits.</text>
</comment>
<evidence type="ECO:0000256" key="5">
    <source>
        <dbReference type="ARBA" id="ARBA00022691"/>
    </source>
</evidence>
<sequence length="281" mass="30730">MNVTEIKQRLERLGLRPTRDRGQNFLLDENVVGDIVEASGVGEGDRILEIGPGLGMLTEALLSRGSRVLAVELDRALAGLLVEEVASDRLKLLVGDFLTLTDRDLAAGLGTDTGGNFKVVANLPYSITSGALTRLLSMSPRPSGLTLMVQREVAERICARPPKVGILTVLVGLHGEPRIVRTVSPGSFWPQPKVESAVLQIYLRPTEDVKRRLSGLAEEQLMGIVRLGFSSRRKQLKNTLASRFTTERLSTSLSESGISPSERPERLTLDMWIRLAVALTR</sequence>
<feature type="binding site" evidence="7 8">
    <location>
        <position position="24"/>
    </location>
    <ligand>
        <name>S-adenosyl-L-methionine</name>
        <dbReference type="ChEBI" id="CHEBI:59789"/>
    </ligand>
</feature>
<gene>
    <name evidence="7 10" type="primary">rsmA</name>
    <name evidence="7" type="synonym">ksgA</name>
    <name evidence="10" type="ORF">COY93_02935</name>
</gene>
<comment type="subcellular location">
    <subcellularLocation>
        <location evidence="7">Cytoplasm</location>
    </subcellularLocation>
</comment>
<dbReference type="Gene3D" id="3.40.50.150">
    <property type="entry name" value="Vaccinia Virus protein VP39"/>
    <property type="match status" value="1"/>
</dbReference>
<dbReference type="InterPro" id="IPR020598">
    <property type="entry name" value="rRNA_Ade_methylase_Trfase_N"/>
</dbReference>
<dbReference type="CDD" id="cd02440">
    <property type="entry name" value="AdoMet_MTases"/>
    <property type="match status" value="1"/>
</dbReference>
<feature type="binding site" evidence="7 8">
    <location>
        <position position="26"/>
    </location>
    <ligand>
        <name>S-adenosyl-L-methionine</name>
        <dbReference type="ChEBI" id="CHEBI:59789"/>
    </ligand>
</feature>
<comment type="similarity">
    <text evidence="7">Belongs to the class I-like SAM-binding methyltransferase superfamily. rRNA adenine N(6)-methyltransferase family. RsmA subfamily.</text>
</comment>
<dbReference type="InterPro" id="IPR011530">
    <property type="entry name" value="rRNA_adenine_dimethylase"/>
</dbReference>
<dbReference type="GO" id="GO:0005829">
    <property type="term" value="C:cytosol"/>
    <property type="evidence" value="ECO:0007669"/>
    <property type="project" value="TreeGrafter"/>
</dbReference>
<dbReference type="EMBL" id="PFLC01000037">
    <property type="protein sequence ID" value="PIY62475.1"/>
    <property type="molecule type" value="Genomic_DNA"/>
</dbReference>
<keyword evidence="6 7" id="KW-0694">RNA-binding</keyword>
<evidence type="ECO:0000256" key="3">
    <source>
        <dbReference type="ARBA" id="ARBA00022603"/>
    </source>
</evidence>
<dbReference type="NCBIfam" id="TIGR00755">
    <property type="entry name" value="ksgA"/>
    <property type="match status" value="1"/>
</dbReference>
<feature type="domain" description="Ribosomal RNA adenine methylase transferase N-terminal" evidence="9">
    <location>
        <begin position="31"/>
        <end position="205"/>
    </location>
</feature>
<dbReference type="InterPro" id="IPR029063">
    <property type="entry name" value="SAM-dependent_MTases_sf"/>
</dbReference>
<keyword evidence="2 7" id="KW-0698">rRNA processing</keyword>
<keyword evidence="1 7" id="KW-0963">Cytoplasm</keyword>
<proteinExistence type="inferred from homology"/>
<dbReference type="Pfam" id="PF00398">
    <property type="entry name" value="RrnaAD"/>
    <property type="match status" value="1"/>
</dbReference>
<name>A0A2M7QAS3_9BACT</name>
<evidence type="ECO:0000313" key="10">
    <source>
        <dbReference type="EMBL" id="PIY62475.1"/>
    </source>
</evidence>
<protein>
    <recommendedName>
        <fullName evidence="7">Ribosomal RNA small subunit methyltransferase A</fullName>
        <ecNumber evidence="7">2.1.1.182</ecNumber>
    </recommendedName>
    <alternativeName>
        <fullName evidence="7">16S rRNA (adenine(1518)-N(6)/adenine(1519)-N(6))-dimethyltransferase</fullName>
    </alternativeName>
    <alternativeName>
        <fullName evidence="7">16S rRNA dimethyladenosine transferase</fullName>
    </alternativeName>
    <alternativeName>
        <fullName evidence="7">16S rRNA dimethylase</fullName>
    </alternativeName>
    <alternativeName>
        <fullName evidence="7">S-adenosylmethionine-6-N', N'-adenosyl(rRNA) dimethyltransferase</fullName>
    </alternativeName>
</protein>
<dbReference type="GO" id="GO:0052908">
    <property type="term" value="F:16S rRNA (adenine(1518)-N(6)/adenine(1519)-N(6))-dimethyltransferase activity"/>
    <property type="evidence" value="ECO:0007669"/>
    <property type="project" value="UniProtKB-EC"/>
</dbReference>
<dbReference type="InterPro" id="IPR001737">
    <property type="entry name" value="KsgA/Erm"/>
</dbReference>
<evidence type="ECO:0000313" key="11">
    <source>
        <dbReference type="Proteomes" id="UP000230973"/>
    </source>
</evidence>
<feature type="binding site" evidence="7 8">
    <location>
        <position position="96"/>
    </location>
    <ligand>
        <name>S-adenosyl-L-methionine</name>
        <dbReference type="ChEBI" id="CHEBI:59789"/>
    </ligand>
</feature>
<keyword evidence="4 7" id="KW-0808">Transferase</keyword>
<evidence type="ECO:0000256" key="8">
    <source>
        <dbReference type="PROSITE-ProRule" id="PRU01026"/>
    </source>
</evidence>
<reference evidence="11" key="1">
    <citation type="submission" date="2017-09" db="EMBL/GenBank/DDBJ databases">
        <title>Depth-based differentiation of microbial function through sediment-hosted aquifers and enrichment of novel symbionts in the deep terrestrial subsurface.</title>
        <authorList>
            <person name="Probst A.J."/>
            <person name="Ladd B."/>
            <person name="Jarett J.K."/>
            <person name="Geller-Mcgrath D.E."/>
            <person name="Sieber C.M.K."/>
            <person name="Emerson J.B."/>
            <person name="Anantharaman K."/>
            <person name="Thomas B.C."/>
            <person name="Malmstrom R."/>
            <person name="Stieglmeier M."/>
            <person name="Klingl A."/>
            <person name="Woyke T."/>
            <person name="Ryan C.M."/>
            <person name="Banfield J.F."/>
        </authorList>
    </citation>
    <scope>NUCLEOTIDE SEQUENCE [LARGE SCALE GENOMIC DNA]</scope>
</reference>
<dbReference type="PROSITE" id="PS51689">
    <property type="entry name" value="SAM_RNA_A_N6_MT"/>
    <property type="match status" value="1"/>
</dbReference>
<dbReference type="GO" id="GO:0003723">
    <property type="term" value="F:RNA binding"/>
    <property type="evidence" value="ECO:0007669"/>
    <property type="project" value="UniProtKB-UniRule"/>
</dbReference>
<dbReference type="Proteomes" id="UP000230973">
    <property type="component" value="Unassembled WGS sequence"/>
</dbReference>
<dbReference type="InterPro" id="IPR023165">
    <property type="entry name" value="rRNA_Ade_diMease-like_C"/>
</dbReference>
<dbReference type="InterPro" id="IPR020596">
    <property type="entry name" value="rRNA_Ade_Mease_Trfase_CS"/>
</dbReference>
<evidence type="ECO:0000256" key="7">
    <source>
        <dbReference type="HAMAP-Rule" id="MF_00607"/>
    </source>
</evidence>
<feature type="binding site" evidence="7 8">
    <location>
        <position position="72"/>
    </location>
    <ligand>
        <name>S-adenosyl-L-methionine</name>
        <dbReference type="ChEBI" id="CHEBI:59789"/>
    </ligand>
</feature>